<dbReference type="GO" id="GO:0006260">
    <property type="term" value="P:DNA replication"/>
    <property type="evidence" value="ECO:0007669"/>
    <property type="project" value="UniProtKB-KW"/>
</dbReference>
<proteinExistence type="inferred from homology"/>
<keyword evidence="7 9" id="KW-0238">DNA-binding</keyword>
<feature type="compositionally biased region" description="Low complexity" evidence="10">
    <location>
        <begin position="124"/>
        <end position="167"/>
    </location>
</feature>
<dbReference type="CDD" id="cd04476">
    <property type="entry name" value="RPA1_DBD_C"/>
    <property type="match status" value="1"/>
</dbReference>
<sequence length="647" mass="71834">MNLDRGILRRIDNGEMDLKPVLQVIHIRKISNANGPSERFRIVLSDGENYNTAMLATQQNGVVNSGALKVHSLVRLGYYMVNEVQGKRILILINFDVVGEAERILGKPQDLHSGASADKFDKNAAAGAPPARPQPQQQQPQQQPQQQQGSPLNNENSNRNYQNRNSNAMPGGGEPARTAPKPEYGTYSSSMMGNSAPVARVESDDRIMPIAALNLYNSKWTIKARVTSKSAIRRWSNARGEGHLFNVDLLDGQGGEIRATFFKDACDRFEPLLQEGRVYTFSGGRLKLAKKEYTSIKNDYEITFDRNADIRPSDDEGGIKRIKYNFTKIGDIEKVAPGATIDLVAVVKSCGECNSIMSQKLSKELFKRDLVLVDDSNTEIQMTLWGDRAREDGGQWMSNPVIAVKGVKVSDYNGRSLSLLQSSNFSTDTTDSPEAGRLRQWWSANQGNVQTTSISAKSGGGGAAGTSVAQRQPLSTIKDEGLGTKGETEYLAVKGTVTLLQTNGNNDPWYTAAPEEGVLFKVTETTEGQWFCERNGKTYDTCKRRFVLSLVLTDYSGNTWVTAFNDPAELLLGGKTADECYEMRARGDEQGYKECFSKGQFKQCIFKLRVKTEQLNDEQRVKTSIVTIRDVNYKEECRQLIEEIAKF</sequence>
<feature type="region of interest" description="Disordered" evidence="10">
    <location>
        <begin position="109"/>
        <end position="194"/>
    </location>
</feature>
<feature type="domain" description="OB" evidence="11">
    <location>
        <begin position="220"/>
        <end position="300"/>
    </location>
</feature>
<evidence type="ECO:0000256" key="8">
    <source>
        <dbReference type="ARBA" id="ARBA00023242"/>
    </source>
</evidence>
<evidence type="ECO:0000256" key="3">
    <source>
        <dbReference type="ARBA" id="ARBA00022705"/>
    </source>
</evidence>
<dbReference type="Pfam" id="PF01336">
    <property type="entry name" value="tRNA_anti-codon"/>
    <property type="match status" value="1"/>
</dbReference>
<gene>
    <name evidence="15" type="ORF">PPYR1160_LOCUS2630</name>
    <name evidence="16" type="ORF">PPYR1160_LOCUS2631</name>
</gene>
<keyword evidence="8 9" id="KW-0539">Nucleus</keyword>
<dbReference type="GO" id="GO:0006281">
    <property type="term" value="P:DNA repair"/>
    <property type="evidence" value="ECO:0007669"/>
    <property type="project" value="InterPro"/>
</dbReference>
<evidence type="ECO:0000256" key="1">
    <source>
        <dbReference type="ARBA" id="ARBA00004123"/>
    </source>
</evidence>
<dbReference type="InterPro" id="IPR047192">
    <property type="entry name" value="Euk_RPA1_DBD_C"/>
</dbReference>
<dbReference type="FunFam" id="2.40.50.140:FF:000090">
    <property type="entry name" value="Replication protein A subunit"/>
    <property type="match status" value="1"/>
</dbReference>
<protein>
    <recommendedName>
        <fullName evidence="9">Replication protein A subunit</fullName>
    </recommendedName>
</protein>
<comment type="similarity">
    <text evidence="2 9">Belongs to the replication factor A protein 1 family.</text>
</comment>
<organism evidence="15">
    <name type="scientific">Pinguiococcus pyrenoidosus</name>
    <dbReference type="NCBI Taxonomy" id="172671"/>
    <lineage>
        <taxon>Eukaryota</taxon>
        <taxon>Sar</taxon>
        <taxon>Stramenopiles</taxon>
        <taxon>Ochrophyta</taxon>
        <taxon>Pinguiophyceae</taxon>
        <taxon>Pinguiochrysidales</taxon>
        <taxon>Pinguiochrysidaceae</taxon>
        <taxon>Pinguiococcus</taxon>
    </lineage>
</organism>
<dbReference type="CDD" id="cd04475">
    <property type="entry name" value="RPA1_DBD_B"/>
    <property type="match status" value="1"/>
</dbReference>
<dbReference type="GO" id="GO:0006310">
    <property type="term" value="P:DNA recombination"/>
    <property type="evidence" value="ECO:0007669"/>
    <property type="project" value="InterPro"/>
</dbReference>
<dbReference type="FunFam" id="2.40.50.140:FF:000041">
    <property type="entry name" value="Replication protein A subunit"/>
    <property type="match status" value="1"/>
</dbReference>
<dbReference type="GO" id="GO:0005634">
    <property type="term" value="C:nucleus"/>
    <property type="evidence" value="ECO:0007669"/>
    <property type="project" value="UniProtKB-SubCell"/>
</dbReference>
<dbReference type="InterPro" id="IPR031657">
    <property type="entry name" value="REPA_OB_2"/>
</dbReference>
<evidence type="ECO:0000256" key="4">
    <source>
        <dbReference type="ARBA" id="ARBA00022723"/>
    </source>
</evidence>
<dbReference type="GO" id="GO:0003677">
    <property type="term" value="F:DNA binding"/>
    <property type="evidence" value="ECO:0007669"/>
    <property type="project" value="UniProtKB-KW"/>
</dbReference>
<evidence type="ECO:0000256" key="6">
    <source>
        <dbReference type="ARBA" id="ARBA00022833"/>
    </source>
</evidence>
<dbReference type="Pfam" id="PF04057">
    <property type="entry name" value="Rep-A_N"/>
    <property type="match status" value="1"/>
</dbReference>
<dbReference type="InterPro" id="IPR004591">
    <property type="entry name" value="Rfa1"/>
</dbReference>
<dbReference type="CDD" id="cd04477">
    <property type="entry name" value="RPA1N"/>
    <property type="match status" value="1"/>
</dbReference>
<dbReference type="Gene3D" id="2.40.50.140">
    <property type="entry name" value="Nucleic acid-binding proteins"/>
    <property type="match status" value="4"/>
</dbReference>
<keyword evidence="3 9" id="KW-0235">DNA replication</keyword>
<feature type="domain" description="Replication factor A C-terminal" evidence="13">
    <location>
        <begin position="490"/>
        <end position="640"/>
    </location>
</feature>
<dbReference type="FunFam" id="2.40.50.140:FF:000117">
    <property type="entry name" value="Replication protein A subunit"/>
    <property type="match status" value="1"/>
</dbReference>
<dbReference type="FunFam" id="2.40.50.140:FF:000064">
    <property type="entry name" value="Replication protein A subunit"/>
    <property type="match status" value="1"/>
</dbReference>
<evidence type="ECO:0000259" key="11">
    <source>
        <dbReference type="Pfam" id="PF01336"/>
    </source>
</evidence>
<dbReference type="Pfam" id="PF08646">
    <property type="entry name" value="Rep_fac-A_C"/>
    <property type="match status" value="1"/>
</dbReference>
<evidence type="ECO:0000256" key="9">
    <source>
        <dbReference type="RuleBase" id="RU364130"/>
    </source>
</evidence>
<evidence type="ECO:0000259" key="14">
    <source>
        <dbReference type="Pfam" id="PF16900"/>
    </source>
</evidence>
<accession>A0A6U0TYW6</accession>
<evidence type="ECO:0000256" key="5">
    <source>
        <dbReference type="ARBA" id="ARBA00022771"/>
    </source>
</evidence>
<keyword evidence="6 9" id="KW-0862">Zinc</keyword>
<dbReference type="InterPro" id="IPR013955">
    <property type="entry name" value="Rep_factor-A_C"/>
</dbReference>
<dbReference type="GO" id="GO:0008270">
    <property type="term" value="F:zinc ion binding"/>
    <property type="evidence" value="ECO:0007669"/>
    <property type="project" value="UniProtKB-KW"/>
</dbReference>
<evidence type="ECO:0000256" key="10">
    <source>
        <dbReference type="SAM" id="MobiDB-lite"/>
    </source>
</evidence>
<dbReference type="NCBIfam" id="TIGR00617">
    <property type="entry name" value="rpa1"/>
    <property type="match status" value="1"/>
</dbReference>
<feature type="domain" description="Replication protein A OB" evidence="14">
    <location>
        <begin position="329"/>
        <end position="427"/>
    </location>
</feature>
<dbReference type="InterPro" id="IPR007199">
    <property type="entry name" value="Rep_factor-A_N"/>
</dbReference>
<keyword evidence="5 9" id="KW-0863">Zinc-finger</keyword>
<dbReference type="PANTHER" id="PTHR47165">
    <property type="entry name" value="OS03G0429900 PROTEIN"/>
    <property type="match status" value="1"/>
</dbReference>
<dbReference type="InterPro" id="IPR012340">
    <property type="entry name" value="NA-bd_OB-fold"/>
</dbReference>
<evidence type="ECO:0000256" key="7">
    <source>
        <dbReference type="ARBA" id="ARBA00023125"/>
    </source>
</evidence>
<dbReference type="AlphaFoldDB" id="A0A6U0TYW6"/>
<keyword evidence="4 9" id="KW-0479">Metal-binding</keyword>
<reference evidence="15" key="1">
    <citation type="submission" date="2021-01" db="EMBL/GenBank/DDBJ databases">
        <authorList>
            <person name="Corre E."/>
            <person name="Pelletier E."/>
            <person name="Niang G."/>
            <person name="Scheremetjew M."/>
            <person name="Finn R."/>
            <person name="Kale V."/>
            <person name="Holt S."/>
            <person name="Cochrane G."/>
            <person name="Meng A."/>
            <person name="Brown T."/>
            <person name="Cohen L."/>
        </authorList>
    </citation>
    <scope>NUCLEOTIDE SEQUENCE</scope>
    <source>
        <strain evidence="15">CCMP2078</strain>
    </source>
</reference>
<dbReference type="SUPFAM" id="SSF50249">
    <property type="entry name" value="Nucleic acid-binding proteins"/>
    <property type="match status" value="4"/>
</dbReference>
<dbReference type="CDD" id="cd04474">
    <property type="entry name" value="RPA1_DBD_A"/>
    <property type="match status" value="1"/>
</dbReference>
<evidence type="ECO:0000259" key="13">
    <source>
        <dbReference type="Pfam" id="PF08646"/>
    </source>
</evidence>
<dbReference type="EMBL" id="HBEA01003496">
    <property type="protein sequence ID" value="CAD8253138.1"/>
    <property type="molecule type" value="Transcribed_RNA"/>
</dbReference>
<feature type="domain" description="Replication factor-A protein 1 N-terminal" evidence="12">
    <location>
        <begin position="6"/>
        <end position="99"/>
    </location>
</feature>
<evidence type="ECO:0000259" key="12">
    <source>
        <dbReference type="Pfam" id="PF04057"/>
    </source>
</evidence>
<evidence type="ECO:0000256" key="2">
    <source>
        <dbReference type="ARBA" id="ARBA00005690"/>
    </source>
</evidence>
<evidence type="ECO:0000313" key="15">
    <source>
        <dbReference type="EMBL" id="CAD8253138.1"/>
    </source>
</evidence>
<dbReference type="InterPro" id="IPR004365">
    <property type="entry name" value="NA-bd_OB_tRNA"/>
</dbReference>
<evidence type="ECO:0000313" key="16">
    <source>
        <dbReference type="EMBL" id="CAD8253139.1"/>
    </source>
</evidence>
<dbReference type="EMBL" id="HBEA01003497">
    <property type="protein sequence ID" value="CAD8253139.1"/>
    <property type="molecule type" value="Transcribed_RNA"/>
</dbReference>
<dbReference type="PANTHER" id="PTHR47165:SF4">
    <property type="entry name" value="OS03G0429900 PROTEIN"/>
    <property type="match status" value="1"/>
</dbReference>
<comment type="subcellular location">
    <subcellularLocation>
        <location evidence="1 9">Nucleus</location>
    </subcellularLocation>
</comment>
<dbReference type="Pfam" id="PF16900">
    <property type="entry name" value="REPA_OB_2"/>
    <property type="match status" value="1"/>
</dbReference>
<name>A0A6U0TYW6_9STRA</name>